<dbReference type="Gene3D" id="2.60.200.20">
    <property type="match status" value="1"/>
</dbReference>
<dbReference type="FunFam" id="3.40.50.1000:FF:000078">
    <property type="entry name" value="Bifunctional polynucleotide phosphatase/kinase"/>
    <property type="match status" value="1"/>
</dbReference>
<dbReference type="GO" id="GO:0005634">
    <property type="term" value="C:nucleus"/>
    <property type="evidence" value="ECO:0007669"/>
    <property type="project" value="UniProtKB-SubCell"/>
</dbReference>
<dbReference type="InterPro" id="IPR008984">
    <property type="entry name" value="SMAD_FHA_dom_sf"/>
</dbReference>
<evidence type="ECO:0000259" key="7">
    <source>
        <dbReference type="Pfam" id="PF17913"/>
    </source>
</evidence>
<evidence type="ECO:0000256" key="3">
    <source>
        <dbReference type="ARBA" id="ARBA00022801"/>
    </source>
</evidence>
<keyword evidence="9" id="KW-1185">Reference proteome</keyword>
<dbReference type="PANTHER" id="PTHR12083">
    <property type="entry name" value="BIFUNCTIONAL POLYNUCLEOTIDE PHOSPHATASE/KINASE"/>
    <property type="match status" value="1"/>
</dbReference>
<dbReference type="InterPro" id="IPR041388">
    <property type="entry name" value="FHA_2"/>
</dbReference>
<name>A0A671THN2_SPAAU</name>
<comment type="subcellular location">
    <subcellularLocation>
        <location evidence="1">Nucleus</location>
    </subcellularLocation>
</comment>
<dbReference type="SUPFAM" id="SSF56784">
    <property type="entry name" value="HAD-like"/>
    <property type="match status" value="1"/>
</dbReference>
<evidence type="ECO:0000256" key="2">
    <source>
        <dbReference type="ARBA" id="ARBA00022763"/>
    </source>
</evidence>
<dbReference type="Pfam" id="PF17913">
    <property type="entry name" value="FHA_2"/>
    <property type="match status" value="1"/>
</dbReference>
<dbReference type="InterPro" id="IPR023214">
    <property type="entry name" value="HAD_sf"/>
</dbReference>
<feature type="domain" description="PNK FHA" evidence="7">
    <location>
        <begin position="3"/>
        <end position="61"/>
    </location>
</feature>
<dbReference type="InterPro" id="IPR006549">
    <property type="entry name" value="HAD-SF_hydro_IIIA"/>
</dbReference>
<dbReference type="InterPro" id="IPR036412">
    <property type="entry name" value="HAD-like_sf"/>
</dbReference>
<proteinExistence type="predicted"/>
<dbReference type="Gene3D" id="3.40.50.1000">
    <property type="entry name" value="HAD superfamily/HAD-like"/>
    <property type="match status" value="1"/>
</dbReference>
<dbReference type="Pfam" id="PF13671">
    <property type="entry name" value="AAA_33"/>
    <property type="match status" value="1"/>
</dbReference>
<dbReference type="GO" id="GO:0006281">
    <property type="term" value="P:DNA repair"/>
    <property type="evidence" value="ECO:0007669"/>
    <property type="project" value="UniProtKB-KW"/>
</dbReference>
<dbReference type="InterPro" id="IPR013954">
    <property type="entry name" value="PNK3P"/>
</dbReference>
<dbReference type="InterPro" id="IPR006551">
    <property type="entry name" value="Polynucleotide_phosphatase"/>
</dbReference>
<keyword evidence="2" id="KW-0227">DNA damage</keyword>
<protein>
    <submittedName>
        <fullName evidence="8">Polynucleotide kinase 3'-phosphatase</fullName>
    </submittedName>
</protein>
<dbReference type="SUPFAM" id="SSF52540">
    <property type="entry name" value="P-loop containing nucleoside triphosphate hydrolases"/>
    <property type="match status" value="1"/>
</dbReference>
<reference evidence="8" key="2">
    <citation type="submission" date="2025-08" db="UniProtKB">
        <authorList>
            <consortium name="Ensembl"/>
        </authorList>
    </citation>
    <scope>IDENTIFICATION</scope>
</reference>
<evidence type="ECO:0000256" key="5">
    <source>
        <dbReference type="ARBA" id="ARBA00023242"/>
    </source>
</evidence>
<dbReference type="Proteomes" id="UP000472265">
    <property type="component" value="Chromosome 2"/>
</dbReference>
<dbReference type="FunFam" id="3.40.50.300:FF:000737">
    <property type="entry name" value="Bifunctional polynucleotide phosphatase/kinase"/>
    <property type="match status" value="1"/>
</dbReference>
<keyword evidence="4" id="KW-0234">DNA repair</keyword>
<evidence type="ECO:0000256" key="1">
    <source>
        <dbReference type="ARBA" id="ARBA00004123"/>
    </source>
</evidence>
<sequence length="438" mass="47764">MSCTLVSADGARVSLEDGRAVILGRGPDTGVADKKCSRHQGEQECDTNTLGPNPSFLDGEQLVRGQSGKLTHGGTLYLVNQSHPFKLQYSLSSNGAASSTARTGLKATDKTKGGLNGKEKEAQSSPNPKSNWQQIGNLMLYTAAGVKGSDKIAGFDIDGCIITTKSGKVFPTGPDDWKILYHEIQPRLASLLRKGYKVVFFTNQMGIARGKLRPEVFKSKVEDILTRLQLPVQVFVAAGPGIYRKPVMGMWNHLCEKANDGVTVDQKQSFYVGDAAGRPENWAPGKKKKDFSSSDRLVRSHTAKLYDPPSASLTSGQTEVIVAVGFPASGKSTFFHTHVIPKGYVYVNRDTLGSWQNCVSACERALKEGRSVAVDNTNPDPESRKRYVDVAKAAGVPCRCFQFSASLEQAKHNNRFREMTPSNSKHAKVNDMVFHSYK</sequence>
<dbReference type="GeneTree" id="ENSGT00940000159302"/>
<dbReference type="PANTHER" id="PTHR12083:SF9">
    <property type="entry name" value="BIFUNCTIONAL POLYNUCLEOTIDE PHOSPHATASE_KINASE"/>
    <property type="match status" value="1"/>
</dbReference>
<evidence type="ECO:0000313" key="9">
    <source>
        <dbReference type="Proteomes" id="UP000472265"/>
    </source>
</evidence>
<dbReference type="GO" id="GO:0046403">
    <property type="term" value="F:polynucleotide 3'-phosphatase activity"/>
    <property type="evidence" value="ECO:0007669"/>
    <property type="project" value="TreeGrafter"/>
</dbReference>
<reference evidence="8" key="3">
    <citation type="submission" date="2025-09" db="UniProtKB">
        <authorList>
            <consortium name="Ensembl"/>
        </authorList>
    </citation>
    <scope>IDENTIFICATION</scope>
</reference>
<feature type="region of interest" description="Disordered" evidence="6">
    <location>
        <begin position="96"/>
        <end position="130"/>
    </location>
</feature>
<dbReference type="GO" id="GO:0046404">
    <property type="term" value="F:ATP-dependent polydeoxyribonucleotide 5'-hydroxyl-kinase activity"/>
    <property type="evidence" value="ECO:0007669"/>
    <property type="project" value="TreeGrafter"/>
</dbReference>
<dbReference type="SUPFAM" id="SSF49879">
    <property type="entry name" value="SMAD/FHA domain"/>
    <property type="match status" value="1"/>
</dbReference>
<dbReference type="NCBIfam" id="TIGR01662">
    <property type="entry name" value="HAD-SF-IIIA"/>
    <property type="match status" value="1"/>
</dbReference>
<organism evidence="8 9">
    <name type="scientific">Sparus aurata</name>
    <name type="common">Gilthead sea bream</name>
    <dbReference type="NCBI Taxonomy" id="8175"/>
    <lineage>
        <taxon>Eukaryota</taxon>
        <taxon>Metazoa</taxon>
        <taxon>Chordata</taxon>
        <taxon>Craniata</taxon>
        <taxon>Vertebrata</taxon>
        <taxon>Euteleostomi</taxon>
        <taxon>Actinopterygii</taxon>
        <taxon>Neopterygii</taxon>
        <taxon>Teleostei</taxon>
        <taxon>Neoteleostei</taxon>
        <taxon>Acanthomorphata</taxon>
        <taxon>Eupercaria</taxon>
        <taxon>Spariformes</taxon>
        <taxon>Sparidae</taxon>
        <taxon>Sparus</taxon>
    </lineage>
</organism>
<dbReference type="Ensembl" id="ENSSAUT00010001658.1">
    <property type="protein sequence ID" value="ENSSAUP00010001598.1"/>
    <property type="gene ID" value="ENSSAUG00010000732.1"/>
</dbReference>
<evidence type="ECO:0000256" key="6">
    <source>
        <dbReference type="SAM" id="MobiDB-lite"/>
    </source>
</evidence>
<keyword evidence="5" id="KW-0539">Nucleus</keyword>
<dbReference type="AlphaFoldDB" id="A0A671THN2"/>
<dbReference type="Pfam" id="PF08645">
    <property type="entry name" value="PNK3P"/>
    <property type="match status" value="1"/>
</dbReference>
<dbReference type="Gene3D" id="3.40.50.300">
    <property type="entry name" value="P-loop containing nucleotide triphosphate hydrolases"/>
    <property type="match status" value="1"/>
</dbReference>
<dbReference type="CDD" id="cd01625">
    <property type="entry name" value="HAD_PNP"/>
    <property type="match status" value="1"/>
</dbReference>
<keyword evidence="3" id="KW-0378">Hydrolase</keyword>
<accession>A0A671THN2</accession>
<evidence type="ECO:0000256" key="4">
    <source>
        <dbReference type="ARBA" id="ARBA00023204"/>
    </source>
</evidence>
<evidence type="ECO:0000313" key="8">
    <source>
        <dbReference type="Ensembl" id="ENSSAUP00010001598.1"/>
    </source>
</evidence>
<reference evidence="8" key="1">
    <citation type="submission" date="2021-04" db="EMBL/GenBank/DDBJ databases">
        <authorList>
            <consortium name="Wellcome Sanger Institute Data Sharing"/>
        </authorList>
    </citation>
    <scope>NUCLEOTIDE SEQUENCE [LARGE SCALE GENOMIC DNA]</scope>
</reference>
<dbReference type="InterPro" id="IPR027417">
    <property type="entry name" value="P-loop_NTPase"/>
</dbReference>
<feature type="compositionally biased region" description="Basic and acidic residues" evidence="6">
    <location>
        <begin position="107"/>
        <end position="122"/>
    </location>
</feature>
<gene>
    <name evidence="8" type="primary">pnkp</name>
</gene>
<dbReference type="NCBIfam" id="TIGR01664">
    <property type="entry name" value="DNA-3'-Pase"/>
    <property type="match status" value="1"/>
</dbReference>
<dbReference type="GO" id="GO:0003690">
    <property type="term" value="F:double-stranded DNA binding"/>
    <property type="evidence" value="ECO:0007669"/>
    <property type="project" value="TreeGrafter"/>
</dbReference>